<accession>A0ACC0RPE4</accession>
<organism evidence="1 2">
    <name type="scientific">Populus trichocarpa</name>
    <name type="common">Western balsam poplar</name>
    <name type="synonym">Populus balsamifera subsp. trichocarpa</name>
    <dbReference type="NCBI Taxonomy" id="3694"/>
    <lineage>
        <taxon>Eukaryota</taxon>
        <taxon>Viridiplantae</taxon>
        <taxon>Streptophyta</taxon>
        <taxon>Embryophyta</taxon>
        <taxon>Tracheophyta</taxon>
        <taxon>Spermatophyta</taxon>
        <taxon>Magnoliopsida</taxon>
        <taxon>eudicotyledons</taxon>
        <taxon>Gunneridae</taxon>
        <taxon>Pentapetalae</taxon>
        <taxon>rosids</taxon>
        <taxon>fabids</taxon>
        <taxon>Malpighiales</taxon>
        <taxon>Salicaceae</taxon>
        <taxon>Saliceae</taxon>
        <taxon>Populus</taxon>
    </lineage>
</organism>
<gene>
    <name evidence="1" type="ORF">POPTR_017G055050v4</name>
</gene>
<dbReference type="Proteomes" id="UP000006729">
    <property type="component" value="Chromosome 17"/>
</dbReference>
<evidence type="ECO:0000313" key="2">
    <source>
        <dbReference type="Proteomes" id="UP000006729"/>
    </source>
</evidence>
<protein>
    <submittedName>
        <fullName evidence="1">Uncharacterized protein</fullName>
    </submittedName>
</protein>
<comment type="caution">
    <text evidence="1">The sequence shown here is derived from an EMBL/GenBank/DDBJ whole genome shotgun (WGS) entry which is preliminary data.</text>
</comment>
<sequence length="53" mass="5824">MSGVRLKNSFKKIMKNKGGMNADDADKMAGFQDLGYIGHGFTKNSRQDEDGNV</sequence>
<dbReference type="EMBL" id="CM009306">
    <property type="protein sequence ID" value="KAI9379156.1"/>
    <property type="molecule type" value="Genomic_DNA"/>
</dbReference>
<reference evidence="1 2" key="1">
    <citation type="journal article" date="2006" name="Science">
        <title>The genome of black cottonwood, Populus trichocarpa (Torr. &amp; Gray).</title>
        <authorList>
            <person name="Tuskan G.A."/>
            <person name="Difazio S."/>
            <person name="Jansson S."/>
            <person name="Bohlmann J."/>
            <person name="Grigoriev I."/>
            <person name="Hellsten U."/>
            <person name="Putnam N."/>
            <person name="Ralph S."/>
            <person name="Rombauts S."/>
            <person name="Salamov A."/>
            <person name="Schein J."/>
            <person name="Sterck L."/>
            <person name="Aerts A."/>
            <person name="Bhalerao R.R."/>
            <person name="Bhalerao R.P."/>
            <person name="Blaudez D."/>
            <person name="Boerjan W."/>
            <person name="Brun A."/>
            <person name="Brunner A."/>
            <person name="Busov V."/>
            <person name="Campbell M."/>
            <person name="Carlson J."/>
            <person name="Chalot M."/>
            <person name="Chapman J."/>
            <person name="Chen G.L."/>
            <person name="Cooper D."/>
            <person name="Coutinho P.M."/>
            <person name="Couturier J."/>
            <person name="Covert S."/>
            <person name="Cronk Q."/>
            <person name="Cunningham R."/>
            <person name="Davis J."/>
            <person name="Degroeve S."/>
            <person name="Dejardin A."/>
            <person name="Depamphilis C."/>
            <person name="Detter J."/>
            <person name="Dirks B."/>
            <person name="Dubchak I."/>
            <person name="Duplessis S."/>
            <person name="Ehlting J."/>
            <person name="Ellis B."/>
            <person name="Gendler K."/>
            <person name="Goodstein D."/>
            <person name="Gribskov M."/>
            <person name="Grimwood J."/>
            <person name="Groover A."/>
            <person name="Gunter L."/>
            <person name="Hamberger B."/>
            <person name="Heinze B."/>
            <person name="Helariutta Y."/>
            <person name="Henrissat B."/>
            <person name="Holligan D."/>
            <person name="Holt R."/>
            <person name="Huang W."/>
            <person name="Islam-Faridi N."/>
            <person name="Jones S."/>
            <person name="Jones-Rhoades M."/>
            <person name="Jorgensen R."/>
            <person name="Joshi C."/>
            <person name="Kangasjarvi J."/>
            <person name="Karlsson J."/>
            <person name="Kelleher C."/>
            <person name="Kirkpatrick R."/>
            <person name="Kirst M."/>
            <person name="Kohler A."/>
            <person name="Kalluri U."/>
            <person name="Larimer F."/>
            <person name="Leebens-Mack J."/>
            <person name="Leple J.C."/>
            <person name="Locascio P."/>
            <person name="Lou Y."/>
            <person name="Lucas S."/>
            <person name="Martin F."/>
            <person name="Montanini B."/>
            <person name="Napoli C."/>
            <person name="Nelson D.R."/>
            <person name="Nelson C."/>
            <person name="Nieminen K."/>
            <person name="Nilsson O."/>
            <person name="Pereda V."/>
            <person name="Peter G."/>
            <person name="Philippe R."/>
            <person name="Pilate G."/>
            <person name="Poliakov A."/>
            <person name="Razumovskaya J."/>
            <person name="Richardson P."/>
            <person name="Rinaldi C."/>
            <person name="Ritland K."/>
            <person name="Rouze P."/>
            <person name="Ryaboy D."/>
            <person name="Schmutz J."/>
            <person name="Schrader J."/>
            <person name="Segerman B."/>
            <person name="Shin H."/>
            <person name="Siddiqui A."/>
            <person name="Sterky F."/>
            <person name="Terry A."/>
            <person name="Tsai C.J."/>
            <person name="Uberbacher E."/>
            <person name="Unneberg P."/>
            <person name="Vahala J."/>
            <person name="Wall K."/>
            <person name="Wessler S."/>
            <person name="Yang G."/>
            <person name="Yin T."/>
            <person name="Douglas C."/>
            <person name="Marra M."/>
            <person name="Sandberg G."/>
            <person name="Van de Peer Y."/>
            <person name="Rokhsar D."/>
        </authorList>
    </citation>
    <scope>NUCLEOTIDE SEQUENCE [LARGE SCALE GENOMIC DNA]</scope>
    <source>
        <strain evidence="2">cv. Nisqually</strain>
    </source>
</reference>
<proteinExistence type="predicted"/>
<name>A0ACC0RPE4_POPTR</name>
<keyword evidence="2" id="KW-1185">Reference proteome</keyword>
<evidence type="ECO:0000313" key="1">
    <source>
        <dbReference type="EMBL" id="KAI9379156.1"/>
    </source>
</evidence>